<keyword evidence="1" id="KW-1133">Transmembrane helix</keyword>
<evidence type="ECO:0000256" key="1">
    <source>
        <dbReference type="SAM" id="Phobius"/>
    </source>
</evidence>
<dbReference type="Proteomes" id="UP000283429">
    <property type="component" value="Unassembled WGS sequence"/>
</dbReference>
<gene>
    <name evidence="2" type="ORF">DW783_12805</name>
</gene>
<dbReference type="EMBL" id="QSJM01000037">
    <property type="protein sequence ID" value="RHD78842.1"/>
    <property type="molecule type" value="Genomic_DNA"/>
</dbReference>
<keyword evidence="1" id="KW-0472">Membrane</keyword>
<dbReference type="AlphaFoldDB" id="A0A414H6D8"/>
<comment type="caution">
    <text evidence="2">The sequence shown here is derived from an EMBL/GenBank/DDBJ whole genome shotgun (WGS) entry which is preliminary data.</text>
</comment>
<evidence type="ECO:0000313" key="2">
    <source>
        <dbReference type="EMBL" id="RHD78842.1"/>
    </source>
</evidence>
<dbReference type="RefSeq" id="WP_118170935.1">
    <property type="nucleotide sequence ID" value="NZ_QSJM01000037.1"/>
</dbReference>
<proteinExistence type="predicted"/>
<protein>
    <submittedName>
        <fullName evidence="2">Uncharacterized protein</fullName>
    </submittedName>
</protein>
<organism evidence="2 3">
    <name type="scientific">Phocaeicola vulgatus</name>
    <name type="common">Bacteroides vulgatus</name>
    <dbReference type="NCBI Taxonomy" id="821"/>
    <lineage>
        <taxon>Bacteria</taxon>
        <taxon>Pseudomonadati</taxon>
        <taxon>Bacteroidota</taxon>
        <taxon>Bacteroidia</taxon>
        <taxon>Bacteroidales</taxon>
        <taxon>Bacteroidaceae</taxon>
        <taxon>Phocaeicola</taxon>
    </lineage>
</organism>
<reference evidence="2 3" key="1">
    <citation type="submission" date="2018-08" db="EMBL/GenBank/DDBJ databases">
        <title>A genome reference for cultivated species of the human gut microbiota.</title>
        <authorList>
            <person name="Zou Y."/>
            <person name="Xue W."/>
            <person name="Luo G."/>
        </authorList>
    </citation>
    <scope>NUCLEOTIDE SEQUENCE [LARGE SCALE GENOMIC DNA]</scope>
    <source>
        <strain evidence="2 3">AM30-40</strain>
    </source>
</reference>
<name>A0A414H6D8_PHOVU</name>
<evidence type="ECO:0000313" key="3">
    <source>
        <dbReference type="Proteomes" id="UP000283429"/>
    </source>
</evidence>
<accession>A0A414H6D8</accession>
<sequence length="108" mass="12733">MGNYNFKRFIQILGGTFVATFIIIGLLRGHYGQIYINVLWEDFGTSLSIVSTIGFCLNKWMWKWSIFHGWLVPFPCLEGEWEGDIFYNWNGTDKEKKIKIKIKQSFLQ</sequence>
<keyword evidence="1" id="KW-0812">Transmembrane</keyword>
<feature type="transmembrane region" description="Helical" evidence="1">
    <location>
        <begin position="12"/>
        <end position="31"/>
    </location>
</feature>